<sequence>MSSVRAHWTIVAMSAAMQASPADPDEPIESTSGDLEIVDDAVQWPPIRVPRSRAKMVNFATGRELGTDEQDIGFSARLFAQVSLPQRNPGTIPYYERRNGDVRLTIRPALVTQKDGTREDRYPFGLLPRLALTYLSTEAFLTKSPVIDLGKSMRSFLAKLDVDYSGRNANLVRAQLQALFGAQISVDGLAVTDSGHGTVEEYFQIAKSVQLWWANKEGEGATGLWSSEVRLSEEFFQSIVNAPVPVDLKALRALGGSSLRIDIYMWATHRMFYLRRPTRIKWVDLNNQFGGQYARVRAFKAAFIKALHEVMIVYPTLNAEVHDDFLLLRPSLTHVPSNKPLRRIGQ</sequence>
<keyword evidence="2" id="KW-1185">Reference proteome</keyword>
<dbReference type="Proteomes" id="UP000266915">
    <property type="component" value="Unassembled WGS sequence"/>
</dbReference>
<name>A0A3N2BLI6_9MICO</name>
<accession>A0A3N2BLI6</accession>
<comment type="caution">
    <text evidence="1">The sequence shown here is derived from an EMBL/GenBank/DDBJ whole genome shotgun (WGS) entry which is preliminary data.</text>
</comment>
<reference evidence="1 2" key="1">
    <citation type="submission" date="2018-11" db="EMBL/GenBank/DDBJ databases">
        <title>Sequencing the genomes of 1000 actinobacteria strains.</title>
        <authorList>
            <person name="Klenk H.-P."/>
        </authorList>
    </citation>
    <scope>NUCLEOTIDE SEQUENCE [LARGE SCALE GENOMIC DNA]</scope>
    <source>
        <strain evidence="1 2">DSM 14012</strain>
    </source>
</reference>
<protein>
    <submittedName>
        <fullName evidence="1">RepA protein</fullName>
    </submittedName>
</protein>
<gene>
    <name evidence="1" type="ORF">EDD42_4094</name>
</gene>
<evidence type="ECO:0000313" key="2">
    <source>
        <dbReference type="Proteomes" id="UP000266915"/>
    </source>
</evidence>
<proteinExistence type="predicted"/>
<organism evidence="1 2">
    <name type="scientific">Plantibacter flavus</name>
    <dbReference type="NCBI Taxonomy" id="150123"/>
    <lineage>
        <taxon>Bacteria</taxon>
        <taxon>Bacillati</taxon>
        <taxon>Actinomycetota</taxon>
        <taxon>Actinomycetes</taxon>
        <taxon>Micrococcales</taxon>
        <taxon>Microbacteriaceae</taxon>
        <taxon>Plantibacter</taxon>
    </lineage>
</organism>
<dbReference type="InterPro" id="IPR006881">
    <property type="entry name" value="RepA_C"/>
</dbReference>
<evidence type="ECO:0000313" key="1">
    <source>
        <dbReference type="EMBL" id="ROR76141.1"/>
    </source>
</evidence>
<dbReference type="AlphaFoldDB" id="A0A3N2BLI6"/>
<dbReference type="EMBL" id="RKHL01000002">
    <property type="protein sequence ID" value="ROR76141.1"/>
    <property type="molecule type" value="Genomic_DNA"/>
</dbReference>
<dbReference type="Pfam" id="PF04796">
    <property type="entry name" value="RepA_C"/>
    <property type="match status" value="1"/>
</dbReference>